<gene>
    <name evidence="2" type="primary">AlNc14C67G4743</name>
    <name evidence="2" type="ORF">ALNC14_054410</name>
</gene>
<feature type="region of interest" description="Disordered" evidence="1">
    <location>
        <begin position="1"/>
        <end position="29"/>
    </location>
</feature>
<dbReference type="EMBL" id="FR824112">
    <property type="protein sequence ID" value="CCA19298.1"/>
    <property type="molecule type" value="Genomic_DNA"/>
</dbReference>
<protein>
    <submittedName>
        <fullName evidence="2">Uncharacterized protein AlNc14C67G4743</fullName>
    </submittedName>
</protein>
<evidence type="ECO:0000256" key="1">
    <source>
        <dbReference type="SAM" id="MobiDB-lite"/>
    </source>
</evidence>
<proteinExistence type="predicted"/>
<reference evidence="2" key="2">
    <citation type="submission" date="2011-02" db="EMBL/GenBank/DDBJ databases">
        <authorList>
            <person name="MacLean D."/>
        </authorList>
    </citation>
    <scope>NUCLEOTIDE SEQUENCE</scope>
</reference>
<accession>F0WDM3</accession>
<reference evidence="2" key="1">
    <citation type="journal article" date="2011" name="PLoS Biol.">
        <title>Gene gain and loss during evolution of obligate parasitism in the white rust pathogen of Arabidopsis thaliana.</title>
        <authorList>
            <person name="Kemen E."/>
            <person name="Gardiner A."/>
            <person name="Schultz-Larsen T."/>
            <person name="Kemen A.C."/>
            <person name="Balmuth A.L."/>
            <person name="Robert-Seilaniantz A."/>
            <person name="Bailey K."/>
            <person name="Holub E."/>
            <person name="Studholme D.J."/>
            <person name="Maclean D."/>
            <person name="Jones J.D."/>
        </authorList>
    </citation>
    <scope>NUCLEOTIDE SEQUENCE</scope>
</reference>
<feature type="compositionally biased region" description="Polar residues" evidence="1">
    <location>
        <begin position="1"/>
        <end position="14"/>
    </location>
</feature>
<dbReference type="AlphaFoldDB" id="F0WDM3"/>
<sequence>MTTELNKYSSTALSRASRKKSNSERGKEFRAKRRKYEMELVSRVFALRKEVDDLQTSIETRLDASNVEIASERKRNALRMVKKYLELFRNGIPHQLSANDDTQHATAADSAKQELLDKQLDFISMWMHDGVIFGAYTGIRSVIDYWDRFAKAYSQIELSTYNIESMYVDRSPLIVTKIGINVVFTENTLSVIFPGVSRREPIYQRILGRKLCYRASKHFLFDENGKVAQYHTELDIAQALMEANMTIQEISFLLDRAIVDYHQIVQTGAVCDYQIRTCSFSECSSSEEIDSKENNKYGIKYLIS</sequence>
<evidence type="ECO:0000313" key="2">
    <source>
        <dbReference type="EMBL" id="CCA19298.1"/>
    </source>
</evidence>
<dbReference type="HOGENOM" id="CLU_916490_0_0_1"/>
<organism evidence="2">
    <name type="scientific">Albugo laibachii Nc14</name>
    <dbReference type="NCBI Taxonomy" id="890382"/>
    <lineage>
        <taxon>Eukaryota</taxon>
        <taxon>Sar</taxon>
        <taxon>Stramenopiles</taxon>
        <taxon>Oomycota</taxon>
        <taxon>Peronosporomycetes</taxon>
        <taxon>Albuginales</taxon>
        <taxon>Albuginaceae</taxon>
        <taxon>Albugo</taxon>
    </lineage>
</organism>
<name>F0WDM3_9STRA</name>